<comment type="caution">
    <text evidence="9">The sequence shown here is derived from an EMBL/GenBank/DDBJ whole genome shotgun (WGS) entry which is preliminary data.</text>
</comment>
<keyword evidence="4 7" id="KW-0812">Transmembrane</keyword>
<dbReference type="EMBL" id="SOZE01000009">
    <property type="protein sequence ID" value="TFF37717.1"/>
    <property type="molecule type" value="Genomic_DNA"/>
</dbReference>
<dbReference type="SUPFAM" id="SSF49464">
    <property type="entry name" value="Carboxypeptidase regulatory domain-like"/>
    <property type="match status" value="1"/>
</dbReference>
<dbReference type="AlphaFoldDB" id="A0A4Y8SGP6"/>
<keyword evidence="3 7" id="KW-1134">Transmembrane beta strand</keyword>
<keyword evidence="6 7" id="KW-0998">Cell outer membrane</keyword>
<protein>
    <submittedName>
        <fullName evidence="9">SusC/RagA family TonB-linked outer membrane protein</fullName>
    </submittedName>
</protein>
<dbReference type="InterPro" id="IPR023997">
    <property type="entry name" value="TonB-dep_OMP_SusC/RagA_CS"/>
</dbReference>
<evidence type="ECO:0000256" key="2">
    <source>
        <dbReference type="ARBA" id="ARBA00022448"/>
    </source>
</evidence>
<dbReference type="OrthoDB" id="9768177at2"/>
<dbReference type="Gene3D" id="2.170.130.10">
    <property type="entry name" value="TonB-dependent receptor, plug domain"/>
    <property type="match status" value="1"/>
</dbReference>
<dbReference type="InterPro" id="IPR037066">
    <property type="entry name" value="Plug_dom_sf"/>
</dbReference>
<feature type="domain" description="TonB-dependent receptor plug" evidence="8">
    <location>
        <begin position="221"/>
        <end position="328"/>
    </location>
</feature>
<evidence type="ECO:0000256" key="7">
    <source>
        <dbReference type="PROSITE-ProRule" id="PRU01360"/>
    </source>
</evidence>
<keyword evidence="2 7" id="KW-0813">Transport</keyword>
<dbReference type="InterPro" id="IPR023996">
    <property type="entry name" value="TonB-dep_OMP_SusC/RagA"/>
</dbReference>
<dbReference type="InterPro" id="IPR008969">
    <property type="entry name" value="CarboxyPept-like_regulatory"/>
</dbReference>
<dbReference type="GO" id="GO:0009279">
    <property type="term" value="C:cell outer membrane"/>
    <property type="evidence" value="ECO:0007669"/>
    <property type="project" value="UniProtKB-SubCell"/>
</dbReference>
<dbReference type="NCBIfam" id="TIGR04056">
    <property type="entry name" value="OMP_RagA_SusC"/>
    <property type="match status" value="1"/>
</dbReference>
<evidence type="ECO:0000256" key="1">
    <source>
        <dbReference type="ARBA" id="ARBA00004571"/>
    </source>
</evidence>
<dbReference type="Pfam" id="PF07715">
    <property type="entry name" value="Plug"/>
    <property type="match status" value="1"/>
</dbReference>
<dbReference type="Gene3D" id="2.40.170.20">
    <property type="entry name" value="TonB-dependent receptor, beta-barrel domain"/>
    <property type="match status" value="1"/>
</dbReference>
<dbReference type="InterPro" id="IPR036942">
    <property type="entry name" value="Beta-barrel_TonB_sf"/>
</dbReference>
<comment type="similarity">
    <text evidence="7">Belongs to the TonB-dependent receptor family.</text>
</comment>
<proteinExistence type="inferred from homology"/>
<dbReference type="RefSeq" id="WP_133230654.1">
    <property type="nucleotide sequence ID" value="NZ_SOZE01000009.1"/>
</dbReference>
<evidence type="ECO:0000256" key="5">
    <source>
        <dbReference type="ARBA" id="ARBA00023136"/>
    </source>
</evidence>
<dbReference type="Gene3D" id="2.60.40.1120">
    <property type="entry name" value="Carboxypeptidase-like, regulatory domain"/>
    <property type="match status" value="1"/>
</dbReference>
<organism evidence="9 10">
    <name type="scientific">Mucilaginibacter psychrotolerans</name>
    <dbReference type="NCBI Taxonomy" id="1524096"/>
    <lineage>
        <taxon>Bacteria</taxon>
        <taxon>Pseudomonadati</taxon>
        <taxon>Bacteroidota</taxon>
        <taxon>Sphingobacteriia</taxon>
        <taxon>Sphingobacteriales</taxon>
        <taxon>Sphingobacteriaceae</taxon>
        <taxon>Mucilaginibacter</taxon>
    </lineage>
</organism>
<evidence type="ECO:0000256" key="6">
    <source>
        <dbReference type="ARBA" id="ARBA00023237"/>
    </source>
</evidence>
<dbReference type="InterPro" id="IPR039426">
    <property type="entry name" value="TonB-dep_rcpt-like"/>
</dbReference>
<keyword evidence="5 7" id="KW-0472">Membrane</keyword>
<comment type="subcellular location">
    <subcellularLocation>
        <location evidence="1 7">Cell outer membrane</location>
        <topology evidence="1 7">Multi-pass membrane protein</topology>
    </subcellularLocation>
</comment>
<evidence type="ECO:0000256" key="3">
    <source>
        <dbReference type="ARBA" id="ARBA00022452"/>
    </source>
</evidence>
<evidence type="ECO:0000256" key="4">
    <source>
        <dbReference type="ARBA" id="ARBA00022692"/>
    </source>
</evidence>
<evidence type="ECO:0000259" key="8">
    <source>
        <dbReference type="Pfam" id="PF07715"/>
    </source>
</evidence>
<reference evidence="9 10" key="1">
    <citation type="journal article" date="2017" name="Int. J. Syst. Evol. Microbiol.">
        <title>Mucilaginibacterpsychrotolerans sp. nov., isolated from peatlands.</title>
        <authorList>
            <person name="Deng Y."/>
            <person name="Shen L."/>
            <person name="Xu B."/>
            <person name="Liu Y."/>
            <person name="Gu Z."/>
            <person name="Liu H."/>
            <person name="Zhou Y."/>
        </authorList>
    </citation>
    <scope>NUCLEOTIDE SEQUENCE [LARGE SCALE GENOMIC DNA]</scope>
    <source>
        <strain evidence="9 10">NH7-4</strain>
    </source>
</reference>
<evidence type="ECO:0000313" key="9">
    <source>
        <dbReference type="EMBL" id="TFF37717.1"/>
    </source>
</evidence>
<evidence type="ECO:0000313" key="10">
    <source>
        <dbReference type="Proteomes" id="UP000297540"/>
    </source>
</evidence>
<dbReference type="SUPFAM" id="SSF56935">
    <property type="entry name" value="Porins"/>
    <property type="match status" value="1"/>
</dbReference>
<sequence>MFSILPSLKSIRLLLIIVFVNGCLSLPAVAESANQILEKKVTVSFKEISLKSGIDKIAKAAEVSIIYSNSKELINSRVSLHAVNKQLKEVLNDLLLPFPLSYKVIDDKIIISHDAQKRKRIAEQQPVIIKGKVTDSIGMVLPGATLKIVGESKVYITDKNGEFVLSNVPLNARLQVSFIGFITQEVLLADTTAYLTVVLKQDNSKLNEVKVVSTGYQTLPKERATGSFVLIDSALLNRRVGSNILERLDGVTSGLIFNQRNLDGNNNSTITIRGRSTIFANPNPLIVVDNFPYDGDINSINPNDIASISILKDASAASIWGVRAGNGVIVITTKKGKKGSDPVISLNANLTIGEKPNLNYPYQMSSADNIYVEKFLFDQGYYDNTISNGYSAISPAVALMDKLRNSQISQTDYDGQINTLKQSDVRNDLRKYFYRKSANQQYSLSVSGGAAHQKYFISAGFDKNLGNLVSDSYKRYTINANNTLNLLNDKLELFTSISFTRSNTGSNANTYRAYTAYDQLADKNGNPLPVVDNINQTLRASYVDTAGNGKLLDWRYFPLNENKGNRNTGLTNYRFLAGITYKLIDQLKIQVNYQYQQDQNDDNRVYNQDSFYARDLINRFSAIDPSTGTLSRIIPLGAITDRNDATASTQYGRVQLSYEKTIKNIHAVSAIAGFEVKDYQYDLNSQRYYGYDPSTASNANGSINPLAYYNIYYDPYGAQTIPTAPSQLGNTDRYRSYYANASYTYNSRYIFTASARKDETNIFGVKANQKGVPLWSAGLAWNLSNEGFYHSDALPYLKIRATYGYNGNADKTTSAYLTANAFYYNIWNTLYANIINPPNPSLGWEKIENINLGIDFSTKGNWLSGSFEYYRKRGMDLIGNSPIAPQTGVTTFKGNSADTKTNGIDIVANLIILSKPGFKWKLNLLYNYALDRITNYSAQQGVNGDIVFSNYSNPLVGYPYYAIFAFKSAGLDATGNPRGYLAGAISTDYAGIYNSQNADELVYKGPATPRSFGSVRNNISFRQWDLSVNVVYKLGYYFRKNGVFSGSNYGYNQGEFDQRWQKTGDELHTTIPSLIYPNDSYRDVFYLGSEDVIDKGDHIRLQDIRLSYQLNKKSHPYLPFRSLQIYSYINNVGILWRANKDGLDPDAGTQLLPSTRTISFGLNATF</sequence>
<dbReference type="Proteomes" id="UP000297540">
    <property type="component" value="Unassembled WGS sequence"/>
</dbReference>
<dbReference type="PROSITE" id="PS52016">
    <property type="entry name" value="TONB_DEPENDENT_REC_3"/>
    <property type="match status" value="1"/>
</dbReference>
<accession>A0A4Y8SGP6</accession>
<name>A0A4Y8SGP6_9SPHI</name>
<keyword evidence="10" id="KW-1185">Reference proteome</keyword>
<dbReference type="NCBIfam" id="TIGR04057">
    <property type="entry name" value="SusC_RagA_signa"/>
    <property type="match status" value="1"/>
</dbReference>
<dbReference type="Pfam" id="PF13715">
    <property type="entry name" value="CarbopepD_reg_2"/>
    <property type="match status" value="1"/>
</dbReference>
<dbReference type="InterPro" id="IPR012910">
    <property type="entry name" value="Plug_dom"/>
</dbReference>
<gene>
    <name evidence="9" type="ORF">E2R66_11150</name>
</gene>
<dbReference type="Gene3D" id="3.55.50.30">
    <property type="match status" value="1"/>
</dbReference>